<proteinExistence type="predicted"/>
<protein>
    <submittedName>
        <fullName evidence="1">Uncharacterized protein</fullName>
    </submittedName>
</protein>
<name>A0A9D4LUJ5_DREPO</name>
<dbReference type="Proteomes" id="UP000828390">
    <property type="component" value="Unassembled WGS sequence"/>
</dbReference>
<evidence type="ECO:0000313" key="1">
    <source>
        <dbReference type="EMBL" id="KAH3865297.1"/>
    </source>
</evidence>
<accession>A0A9D4LUJ5</accession>
<keyword evidence="2" id="KW-1185">Reference proteome</keyword>
<evidence type="ECO:0000313" key="2">
    <source>
        <dbReference type="Proteomes" id="UP000828390"/>
    </source>
</evidence>
<organism evidence="1 2">
    <name type="scientific">Dreissena polymorpha</name>
    <name type="common">Zebra mussel</name>
    <name type="synonym">Mytilus polymorpha</name>
    <dbReference type="NCBI Taxonomy" id="45954"/>
    <lineage>
        <taxon>Eukaryota</taxon>
        <taxon>Metazoa</taxon>
        <taxon>Spiralia</taxon>
        <taxon>Lophotrochozoa</taxon>
        <taxon>Mollusca</taxon>
        <taxon>Bivalvia</taxon>
        <taxon>Autobranchia</taxon>
        <taxon>Heteroconchia</taxon>
        <taxon>Euheterodonta</taxon>
        <taxon>Imparidentia</taxon>
        <taxon>Neoheterodontei</taxon>
        <taxon>Myida</taxon>
        <taxon>Dreissenoidea</taxon>
        <taxon>Dreissenidae</taxon>
        <taxon>Dreissena</taxon>
    </lineage>
</organism>
<dbReference type="AlphaFoldDB" id="A0A9D4LUJ5"/>
<dbReference type="EMBL" id="JAIWYP010000002">
    <property type="protein sequence ID" value="KAH3865297.1"/>
    <property type="molecule type" value="Genomic_DNA"/>
</dbReference>
<comment type="caution">
    <text evidence="1">The sequence shown here is derived from an EMBL/GenBank/DDBJ whole genome shotgun (WGS) entry which is preliminary data.</text>
</comment>
<reference evidence="1" key="2">
    <citation type="submission" date="2020-11" db="EMBL/GenBank/DDBJ databases">
        <authorList>
            <person name="McCartney M.A."/>
            <person name="Auch B."/>
            <person name="Kono T."/>
            <person name="Mallez S."/>
            <person name="Becker A."/>
            <person name="Gohl D.M."/>
            <person name="Silverstein K.A.T."/>
            <person name="Koren S."/>
            <person name="Bechman K.B."/>
            <person name="Herman A."/>
            <person name="Abrahante J.E."/>
            <person name="Garbe J."/>
        </authorList>
    </citation>
    <scope>NUCLEOTIDE SEQUENCE</scope>
    <source>
        <strain evidence="1">Duluth1</strain>
        <tissue evidence="1">Whole animal</tissue>
    </source>
</reference>
<sequence>MHCDELARLWTEYLAGWRDAYRKSGRLTTARTCRAATSIITGSKAEGLTFSLESDRDVMIALSSVICIEYGVNADNFHKEITVFRLDSRMSYPGHCGLLLERRGTKIDPHLNDAFCDDGYGRKLLNSDLYVNK</sequence>
<gene>
    <name evidence="1" type="ORF">DPMN_028336</name>
</gene>
<reference evidence="1" key="1">
    <citation type="journal article" date="2019" name="bioRxiv">
        <title>The Genome of the Zebra Mussel, Dreissena polymorpha: A Resource for Invasive Species Research.</title>
        <authorList>
            <person name="McCartney M.A."/>
            <person name="Auch B."/>
            <person name="Kono T."/>
            <person name="Mallez S."/>
            <person name="Zhang Y."/>
            <person name="Obille A."/>
            <person name="Becker A."/>
            <person name="Abrahante J.E."/>
            <person name="Garbe J."/>
            <person name="Badalamenti J.P."/>
            <person name="Herman A."/>
            <person name="Mangelson H."/>
            <person name="Liachko I."/>
            <person name="Sullivan S."/>
            <person name="Sone E.D."/>
            <person name="Koren S."/>
            <person name="Silverstein K.A.T."/>
            <person name="Beckman K.B."/>
            <person name="Gohl D.M."/>
        </authorList>
    </citation>
    <scope>NUCLEOTIDE SEQUENCE</scope>
    <source>
        <strain evidence="1">Duluth1</strain>
        <tissue evidence="1">Whole animal</tissue>
    </source>
</reference>